<keyword evidence="1" id="KW-0472">Membrane</keyword>
<comment type="caution">
    <text evidence="2">The sequence shown here is derived from an EMBL/GenBank/DDBJ whole genome shotgun (WGS) entry which is preliminary data.</text>
</comment>
<name>A0A812CJ63_ACAPH</name>
<sequence>MESVCLSVSLPPLSLSLSHYFSFSSLSLSLSLSLSPLLSFPLLIIFFLPFNFPSPPFQSFCPPFFFPFFSHFLPSKAIASLSLSLSTSLSPPSFSHSHSLSLSTSLSPPSFSHSLSLSTSLSLSLSFSKLHLCKRYVRTHQSSEFSRQTGSSVGTYVCKKVFVGTSFTSLSKNTISFSKQAPSLSSTEGKLFFSLFFQVTDVF</sequence>
<dbReference type="AlphaFoldDB" id="A0A812CJ63"/>
<evidence type="ECO:0000313" key="3">
    <source>
        <dbReference type="Proteomes" id="UP000597762"/>
    </source>
</evidence>
<proteinExistence type="predicted"/>
<keyword evidence="1" id="KW-0812">Transmembrane</keyword>
<evidence type="ECO:0000313" key="2">
    <source>
        <dbReference type="EMBL" id="CAE1270293.1"/>
    </source>
</evidence>
<accession>A0A812CJ63</accession>
<protein>
    <submittedName>
        <fullName evidence="2">Uncharacterized protein</fullName>
    </submittedName>
</protein>
<gene>
    <name evidence="2" type="ORF">SPHA_37014</name>
</gene>
<organism evidence="2 3">
    <name type="scientific">Acanthosepion pharaonis</name>
    <name type="common">Pharaoh cuttlefish</name>
    <name type="synonym">Sepia pharaonis</name>
    <dbReference type="NCBI Taxonomy" id="158019"/>
    <lineage>
        <taxon>Eukaryota</taxon>
        <taxon>Metazoa</taxon>
        <taxon>Spiralia</taxon>
        <taxon>Lophotrochozoa</taxon>
        <taxon>Mollusca</taxon>
        <taxon>Cephalopoda</taxon>
        <taxon>Coleoidea</taxon>
        <taxon>Decapodiformes</taxon>
        <taxon>Sepiida</taxon>
        <taxon>Sepiina</taxon>
        <taxon>Sepiidae</taxon>
        <taxon>Acanthosepion</taxon>
    </lineage>
</organism>
<evidence type="ECO:0000256" key="1">
    <source>
        <dbReference type="SAM" id="Phobius"/>
    </source>
</evidence>
<dbReference type="EMBL" id="CAHIKZ030001635">
    <property type="protein sequence ID" value="CAE1270293.1"/>
    <property type="molecule type" value="Genomic_DNA"/>
</dbReference>
<feature type="transmembrane region" description="Helical" evidence="1">
    <location>
        <begin position="34"/>
        <end position="52"/>
    </location>
</feature>
<keyword evidence="1" id="KW-1133">Transmembrane helix</keyword>
<reference evidence="2" key="1">
    <citation type="submission" date="2021-01" db="EMBL/GenBank/DDBJ databases">
        <authorList>
            <person name="Li R."/>
            <person name="Bekaert M."/>
        </authorList>
    </citation>
    <scope>NUCLEOTIDE SEQUENCE</scope>
    <source>
        <strain evidence="2">Farmed</strain>
    </source>
</reference>
<dbReference type="Proteomes" id="UP000597762">
    <property type="component" value="Unassembled WGS sequence"/>
</dbReference>
<keyword evidence="3" id="KW-1185">Reference proteome</keyword>